<feature type="signal peptide" evidence="1">
    <location>
        <begin position="1"/>
        <end position="25"/>
    </location>
</feature>
<dbReference type="SUPFAM" id="SSF51069">
    <property type="entry name" value="Carbonic anhydrase"/>
    <property type="match status" value="1"/>
</dbReference>
<sequence>MRSLKQTVGLLNALLITVLFSSAYAVSTSQGVPTTPLKSKTAIGAPLWGYEDPNGPTNWPGVCIYGSEQSPINIDLATVVTHNFDQLIFLNYNSSGNVAVRNSGRTGKCLILLL</sequence>
<organism evidence="3 4">
    <name type="scientific">Toxocara canis</name>
    <name type="common">Canine roundworm</name>
    <dbReference type="NCBI Taxonomy" id="6265"/>
    <lineage>
        <taxon>Eukaryota</taxon>
        <taxon>Metazoa</taxon>
        <taxon>Ecdysozoa</taxon>
        <taxon>Nematoda</taxon>
        <taxon>Chromadorea</taxon>
        <taxon>Rhabditida</taxon>
        <taxon>Spirurina</taxon>
        <taxon>Ascaridomorpha</taxon>
        <taxon>Ascaridoidea</taxon>
        <taxon>Toxocaridae</taxon>
        <taxon>Toxocara</taxon>
    </lineage>
</organism>
<evidence type="ECO:0000259" key="2">
    <source>
        <dbReference type="PROSITE" id="PS51144"/>
    </source>
</evidence>
<keyword evidence="4" id="KW-1185">Reference proteome</keyword>
<dbReference type="AlphaFoldDB" id="A0A0B2VBI3"/>
<dbReference type="Proteomes" id="UP000031036">
    <property type="component" value="Unassembled WGS sequence"/>
</dbReference>
<comment type="caution">
    <text evidence="3">The sequence shown here is derived from an EMBL/GenBank/DDBJ whole genome shotgun (WGS) entry which is preliminary data.</text>
</comment>
<protein>
    <submittedName>
        <fullName evidence="3">Putative carbonic anhydrase 5</fullName>
    </submittedName>
</protein>
<dbReference type="InterPro" id="IPR001148">
    <property type="entry name" value="CA_dom"/>
</dbReference>
<keyword evidence="1" id="KW-0732">Signal</keyword>
<name>A0A0B2VBI3_TOXCA</name>
<dbReference type="Gene3D" id="3.10.200.10">
    <property type="entry name" value="Alpha carbonic anhydrase"/>
    <property type="match status" value="1"/>
</dbReference>
<accession>A0A0B2VBI3</accession>
<evidence type="ECO:0000313" key="3">
    <source>
        <dbReference type="EMBL" id="KHN78350.1"/>
    </source>
</evidence>
<gene>
    <name evidence="3" type="primary">cah-5</name>
    <name evidence="3" type="ORF">Tcan_05016</name>
</gene>
<feature type="chain" id="PRO_5002078111" evidence="1">
    <location>
        <begin position="26"/>
        <end position="114"/>
    </location>
</feature>
<dbReference type="OrthoDB" id="429145at2759"/>
<dbReference type="InterPro" id="IPR036398">
    <property type="entry name" value="CA_dom_sf"/>
</dbReference>
<reference evidence="3 4" key="1">
    <citation type="submission" date="2014-11" db="EMBL/GenBank/DDBJ databases">
        <title>Genetic blueprint of the zoonotic pathogen Toxocara canis.</title>
        <authorList>
            <person name="Zhu X.-Q."/>
            <person name="Korhonen P.K."/>
            <person name="Cai H."/>
            <person name="Young N.D."/>
            <person name="Nejsum P."/>
            <person name="von Samson-Himmelstjerna G."/>
            <person name="Boag P.R."/>
            <person name="Tan P."/>
            <person name="Li Q."/>
            <person name="Min J."/>
            <person name="Yang Y."/>
            <person name="Wang X."/>
            <person name="Fang X."/>
            <person name="Hall R.S."/>
            <person name="Hofmann A."/>
            <person name="Sternberg P.W."/>
            <person name="Jex A.R."/>
            <person name="Gasser R.B."/>
        </authorList>
    </citation>
    <scope>NUCLEOTIDE SEQUENCE [LARGE SCALE GENOMIC DNA]</scope>
    <source>
        <strain evidence="3">PN_DK_2014</strain>
    </source>
</reference>
<evidence type="ECO:0000313" key="4">
    <source>
        <dbReference type="Proteomes" id="UP000031036"/>
    </source>
</evidence>
<dbReference type="PROSITE" id="PS51144">
    <property type="entry name" value="ALPHA_CA_2"/>
    <property type="match status" value="1"/>
</dbReference>
<proteinExistence type="predicted"/>
<evidence type="ECO:0000256" key="1">
    <source>
        <dbReference type="SAM" id="SignalP"/>
    </source>
</evidence>
<feature type="domain" description="Alpha-carbonic anhydrase" evidence="2">
    <location>
        <begin position="46"/>
        <end position="114"/>
    </location>
</feature>
<dbReference type="EMBL" id="JPKZ01002110">
    <property type="protein sequence ID" value="KHN78350.1"/>
    <property type="molecule type" value="Genomic_DNA"/>
</dbReference>